<evidence type="ECO:0000313" key="2">
    <source>
        <dbReference type="EMBL" id="GAA4849080.1"/>
    </source>
</evidence>
<accession>A0ABP9DNE4</accession>
<evidence type="ECO:0000256" key="1">
    <source>
        <dbReference type="SAM" id="MobiDB-lite"/>
    </source>
</evidence>
<feature type="compositionally biased region" description="Gly residues" evidence="1">
    <location>
        <begin position="46"/>
        <end position="65"/>
    </location>
</feature>
<gene>
    <name evidence="2" type="ORF">GCM10023235_27440</name>
</gene>
<keyword evidence="3" id="KW-1185">Reference proteome</keyword>
<comment type="caution">
    <text evidence="2">The sequence shown here is derived from an EMBL/GenBank/DDBJ whole genome shotgun (WGS) entry which is preliminary data.</text>
</comment>
<proteinExistence type="predicted"/>
<organism evidence="2 3">
    <name type="scientific">Kitasatospora terrestris</name>
    <dbReference type="NCBI Taxonomy" id="258051"/>
    <lineage>
        <taxon>Bacteria</taxon>
        <taxon>Bacillati</taxon>
        <taxon>Actinomycetota</taxon>
        <taxon>Actinomycetes</taxon>
        <taxon>Kitasatosporales</taxon>
        <taxon>Streptomycetaceae</taxon>
        <taxon>Kitasatospora</taxon>
    </lineage>
</organism>
<reference evidence="3" key="1">
    <citation type="journal article" date="2019" name="Int. J. Syst. Evol. Microbiol.">
        <title>The Global Catalogue of Microorganisms (GCM) 10K type strain sequencing project: providing services to taxonomists for standard genome sequencing and annotation.</title>
        <authorList>
            <consortium name="The Broad Institute Genomics Platform"/>
            <consortium name="The Broad Institute Genome Sequencing Center for Infectious Disease"/>
            <person name="Wu L."/>
            <person name="Ma J."/>
        </authorList>
    </citation>
    <scope>NUCLEOTIDE SEQUENCE [LARGE SCALE GENOMIC DNA]</scope>
    <source>
        <strain evidence="3">JCM 13006</strain>
    </source>
</reference>
<feature type="region of interest" description="Disordered" evidence="1">
    <location>
        <begin position="1"/>
        <end position="65"/>
    </location>
</feature>
<name>A0ABP9DNE4_9ACTN</name>
<protein>
    <submittedName>
        <fullName evidence="2">Uncharacterized protein</fullName>
    </submittedName>
</protein>
<dbReference type="Proteomes" id="UP001501752">
    <property type="component" value="Unassembled WGS sequence"/>
</dbReference>
<sequence>MDATISTPIIFIGPCAPGEKKNAAEPPMPNSGSSDIIQSSPPARGSSGGGTNSTGWSGTGGGYARGGRLTVTTLMLALTHLDTYG</sequence>
<evidence type="ECO:0000313" key="3">
    <source>
        <dbReference type="Proteomes" id="UP001501752"/>
    </source>
</evidence>
<dbReference type="EMBL" id="BAABIS010000001">
    <property type="protein sequence ID" value="GAA4849080.1"/>
    <property type="molecule type" value="Genomic_DNA"/>
</dbReference>